<dbReference type="HOGENOM" id="CLU_2643041_0_0_1"/>
<proteinExistence type="predicted"/>
<gene>
    <name evidence="1" type="ORF">TCM_029051</name>
</gene>
<accession>A0A061GJ79</accession>
<evidence type="ECO:0000313" key="1">
    <source>
        <dbReference type="EMBL" id="EOY27124.1"/>
    </source>
</evidence>
<protein>
    <submittedName>
        <fullName evidence="1">Uncharacterized protein</fullName>
    </submittedName>
</protein>
<dbReference type="AlphaFoldDB" id="A0A061GJ79"/>
<name>A0A061GJ79_THECC</name>
<dbReference type="InParanoid" id="A0A061GJ79"/>
<sequence length="77" mass="8456">MLDCSMVFQLLNSGPRGLGCTTISSCHLPTVLHPLLARRVPHKHPPRSPLICAHALSFPVESILFNSERSEGKPENL</sequence>
<dbReference type="Gramene" id="EOY27124">
    <property type="protein sequence ID" value="EOY27124"/>
    <property type="gene ID" value="TCM_029051"/>
</dbReference>
<organism evidence="1 2">
    <name type="scientific">Theobroma cacao</name>
    <name type="common">Cacao</name>
    <name type="synonym">Cocoa</name>
    <dbReference type="NCBI Taxonomy" id="3641"/>
    <lineage>
        <taxon>Eukaryota</taxon>
        <taxon>Viridiplantae</taxon>
        <taxon>Streptophyta</taxon>
        <taxon>Embryophyta</taxon>
        <taxon>Tracheophyta</taxon>
        <taxon>Spermatophyta</taxon>
        <taxon>Magnoliopsida</taxon>
        <taxon>eudicotyledons</taxon>
        <taxon>Gunneridae</taxon>
        <taxon>Pentapetalae</taxon>
        <taxon>rosids</taxon>
        <taxon>malvids</taxon>
        <taxon>Malvales</taxon>
        <taxon>Malvaceae</taxon>
        <taxon>Byttnerioideae</taxon>
        <taxon>Theobroma</taxon>
    </lineage>
</organism>
<reference evidence="1 2" key="1">
    <citation type="journal article" date="2013" name="Genome Biol.">
        <title>The genome sequence of the most widely cultivated cacao type and its use to identify candidate genes regulating pod color.</title>
        <authorList>
            <person name="Motamayor J.C."/>
            <person name="Mockaitis K."/>
            <person name="Schmutz J."/>
            <person name="Haiminen N."/>
            <person name="Iii D.L."/>
            <person name="Cornejo O."/>
            <person name="Findley S.D."/>
            <person name="Zheng P."/>
            <person name="Utro F."/>
            <person name="Royaert S."/>
            <person name="Saski C."/>
            <person name="Jenkins J."/>
            <person name="Podicheti R."/>
            <person name="Zhao M."/>
            <person name="Scheffler B.E."/>
            <person name="Stack J.C."/>
            <person name="Feltus F.A."/>
            <person name="Mustiga G.M."/>
            <person name="Amores F."/>
            <person name="Phillips W."/>
            <person name="Marelli J.P."/>
            <person name="May G.D."/>
            <person name="Shapiro H."/>
            <person name="Ma J."/>
            <person name="Bustamante C.D."/>
            <person name="Schnell R.J."/>
            <person name="Main D."/>
            <person name="Gilbert D."/>
            <person name="Parida L."/>
            <person name="Kuhn D.N."/>
        </authorList>
    </citation>
    <scope>NUCLEOTIDE SEQUENCE [LARGE SCALE GENOMIC DNA]</scope>
    <source>
        <strain evidence="2">cv. Matina 1-6</strain>
    </source>
</reference>
<evidence type="ECO:0000313" key="2">
    <source>
        <dbReference type="Proteomes" id="UP000026915"/>
    </source>
</evidence>
<dbReference type="EMBL" id="CM001884">
    <property type="protein sequence ID" value="EOY27124.1"/>
    <property type="molecule type" value="Genomic_DNA"/>
</dbReference>
<keyword evidence="2" id="KW-1185">Reference proteome</keyword>
<dbReference type="Proteomes" id="UP000026915">
    <property type="component" value="Chromosome 6"/>
</dbReference>